<evidence type="ECO:0000313" key="2">
    <source>
        <dbReference type="EMBL" id="QBZ71615.1"/>
    </source>
</evidence>
<keyword evidence="3" id="KW-1185">Reference proteome</keyword>
<reference evidence="3" key="1">
    <citation type="submission" date="2019-03" db="EMBL/GenBank/DDBJ databases">
        <authorList>
            <person name="Olsen N.S."/>
            <person name="Kot W."/>
            <person name="Hansen L.H."/>
        </authorList>
    </citation>
    <scope>NUCLEOTIDE SEQUENCE [LARGE SCALE GENOMIC DNA]</scope>
</reference>
<evidence type="ECO:0000313" key="3">
    <source>
        <dbReference type="Proteomes" id="UP000297046"/>
    </source>
</evidence>
<dbReference type="RefSeq" id="YP_009821703.1">
    <property type="nucleotide sequence ID" value="NC_048178.1"/>
</dbReference>
<feature type="region of interest" description="Disordered" evidence="1">
    <location>
        <begin position="60"/>
        <end position="167"/>
    </location>
</feature>
<organism evidence="2 3">
    <name type="scientific">Escherichia phage Sortsne</name>
    <dbReference type="NCBI Taxonomy" id="2562456"/>
    <lineage>
        <taxon>Viruses</taxon>
        <taxon>Duplodnaviria</taxon>
        <taxon>Heunggongvirae</taxon>
        <taxon>Uroviricota</taxon>
        <taxon>Caudoviricetes</taxon>
        <taxon>Sortsnevirus</taxon>
        <taxon>Sortsnevirus sortsne</taxon>
    </lineage>
</organism>
<feature type="compositionally biased region" description="Low complexity" evidence="1">
    <location>
        <begin position="100"/>
        <end position="112"/>
    </location>
</feature>
<sequence>MSLKRFKECRTCGKQAPRKWTESADVFWICDDCNQRSVQDVLSGKARMERMIETMANRPQAKVVQAPRSMADKSAAREANALRSDPTRRALRNQGDDLDPLNPLSLTSPLNPICHTSDRADWDSSSHRSHSSSHDDSSSRHHSSHDDGGSYDSGSSDSGSSSSGGCD</sequence>
<dbReference type="Proteomes" id="UP000297046">
    <property type="component" value="Segment"/>
</dbReference>
<feature type="compositionally biased region" description="Low complexity" evidence="1">
    <location>
        <begin position="150"/>
        <end position="167"/>
    </location>
</feature>
<dbReference type="GeneID" id="55013188"/>
<name>A0A4D6DZD2_9CAUD</name>
<feature type="compositionally biased region" description="Basic and acidic residues" evidence="1">
    <location>
        <begin position="116"/>
        <end position="148"/>
    </location>
</feature>
<accession>A0A4D6DZD2</accession>
<evidence type="ECO:0000256" key="1">
    <source>
        <dbReference type="SAM" id="MobiDB-lite"/>
    </source>
</evidence>
<proteinExistence type="predicted"/>
<dbReference type="EMBL" id="MK651787">
    <property type="protein sequence ID" value="QBZ71615.1"/>
    <property type="molecule type" value="Genomic_DNA"/>
</dbReference>
<dbReference type="KEGG" id="vg:55013188"/>
<protein>
    <submittedName>
        <fullName evidence="2">Uncharacterized protein</fullName>
    </submittedName>
</protein>